<keyword evidence="1" id="KW-0812">Transmembrane</keyword>
<dbReference type="RefSeq" id="XP_004183719.1">
    <property type="nucleotide sequence ID" value="XM_004183671.1"/>
</dbReference>
<feature type="domain" description="Serine-threonine/tyrosine-protein kinase catalytic" evidence="2">
    <location>
        <begin position="2"/>
        <end position="83"/>
    </location>
</feature>
<dbReference type="InterPro" id="IPR011009">
    <property type="entry name" value="Kinase-like_dom_sf"/>
</dbReference>
<dbReference type="OrthoDB" id="5970866at2759"/>
<dbReference type="PANTHER" id="PTHR45756">
    <property type="entry name" value="PALMITOYLTRANSFERASE"/>
    <property type="match status" value="1"/>
</dbReference>
<dbReference type="GO" id="GO:0004672">
    <property type="term" value="F:protein kinase activity"/>
    <property type="evidence" value="ECO:0007669"/>
    <property type="project" value="InterPro"/>
</dbReference>
<gene>
    <name evidence="3" type="ORF">EIN_088860</name>
</gene>
<evidence type="ECO:0000256" key="1">
    <source>
        <dbReference type="SAM" id="Phobius"/>
    </source>
</evidence>
<dbReference type="Gene3D" id="1.10.510.10">
    <property type="entry name" value="Transferase(Phosphotransferase) domain 1"/>
    <property type="match status" value="1"/>
</dbReference>
<feature type="non-terminal residue" evidence="3">
    <location>
        <position position="1"/>
    </location>
</feature>
<dbReference type="KEGG" id="eiv:EIN_088860"/>
<dbReference type="EMBL" id="KB207130">
    <property type="protein sequence ID" value="ELP84373.1"/>
    <property type="molecule type" value="Genomic_DNA"/>
</dbReference>
<accession>A0A0A1TXT4</accession>
<keyword evidence="1" id="KW-0472">Membrane</keyword>
<protein>
    <submittedName>
        <fullName evidence="3">Tyrosine kinase, putative</fullName>
    </submittedName>
</protein>
<dbReference type="InterPro" id="IPR053215">
    <property type="entry name" value="TKL_Ser/Thr_kinase"/>
</dbReference>
<keyword evidence="1" id="KW-1133">Transmembrane helix</keyword>
<dbReference type="PANTHER" id="PTHR45756:SF1">
    <property type="entry name" value="PROTEIN KINASE DOMAIN CONTAINING PROTEIN"/>
    <property type="match status" value="1"/>
</dbReference>
<dbReference type="GeneID" id="14883354"/>
<sequence length="94" mass="11132">LKREKYKKSADVYSLAITMFECISWSYAYSYDKFKFPWSIAEFVIKGSRLPKPDEMNQDIYDIICGCWDNEPTKRSSSENVKYKLETLFNTQMA</sequence>
<evidence type="ECO:0000313" key="4">
    <source>
        <dbReference type="Proteomes" id="UP000014680"/>
    </source>
</evidence>
<dbReference type="AlphaFoldDB" id="A0A0A1TXT4"/>
<name>A0A0A1TXT4_ENTIV</name>
<keyword evidence="3" id="KW-0418">Kinase</keyword>
<evidence type="ECO:0000259" key="2">
    <source>
        <dbReference type="Pfam" id="PF07714"/>
    </source>
</evidence>
<dbReference type="InterPro" id="IPR001245">
    <property type="entry name" value="Ser-Thr/Tyr_kinase_cat_dom"/>
</dbReference>
<dbReference type="SUPFAM" id="SSF56112">
    <property type="entry name" value="Protein kinase-like (PK-like)"/>
    <property type="match status" value="1"/>
</dbReference>
<dbReference type="Pfam" id="PF07714">
    <property type="entry name" value="PK_Tyr_Ser-Thr"/>
    <property type="match status" value="1"/>
</dbReference>
<dbReference type="VEuPathDB" id="AmoebaDB:EIN_088860"/>
<keyword evidence="3" id="KW-0808">Transferase</keyword>
<organism evidence="3 4">
    <name type="scientific">Entamoeba invadens IP1</name>
    <dbReference type="NCBI Taxonomy" id="370355"/>
    <lineage>
        <taxon>Eukaryota</taxon>
        <taxon>Amoebozoa</taxon>
        <taxon>Evosea</taxon>
        <taxon>Archamoebae</taxon>
        <taxon>Mastigamoebida</taxon>
        <taxon>Entamoebidae</taxon>
        <taxon>Entamoeba</taxon>
    </lineage>
</organism>
<feature type="transmembrane region" description="Helical" evidence="1">
    <location>
        <begin position="12"/>
        <end position="29"/>
    </location>
</feature>
<reference evidence="3 4" key="1">
    <citation type="submission" date="2012-10" db="EMBL/GenBank/DDBJ databases">
        <authorList>
            <person name="Zafar N."/>
            <person name="Inman J."/>
            <person name="Hall N."/>
            <person name="Lorenzi H."/>
            <person name="Caler E."/>
        </authorList>
    </citation>
    <scope>NUCLEOTIDE SEQUENCE [LARGE SCALE GENOMIC DNA]</scope>
    <source>
        <strain evidence="3 4">IP1</strain>
    </source>
</reference>
<dbReference type="Proteomes" id="UP000014680">
    <property type="component" value="Unassembled WGS sequence"/>
</dbReference>
<keyword evidence="4" id="KW-1185">Reference proteome</keyword>
<evidence type="ECO:0000313" key="3">
    <source>
        <dbReference type="EMBL" id="ELP84373.1"/>
    </source>
</evidence>
<proteinExistence type="predicted"/>